<name>A0ABD1KIN0_9TELE</name>
<evidence type="ECO:0000313" key="11">
    <source>
        <dbReference type="EMBL" id="KAL2098982.1"/>
    </source>
</evidence>
<dbReference type="InterPro" id="IPR011993">
    <property type="entry name" value="PH-like_dom_sf"/>
</dbReference>
<evidence type="ECO:0000256" key="9">
    <source>
        <dbReference type="SAM" id="MobiDB-lite"/>
    </source>
</evidence>
<dbReference type="Pfam" id="PF00435">
    <property type="entry name" value="Spectrin"/>
    <property type="match status" value="14"/>
</dbReference>
<feature type="region of interest" description="Disordered" evidence="9">
    <location>
        <begin position="1711"/>
        <end position="2046"/>
    </location>
</feature>
<keyword evidence="5" id="KW-0677">Repeat</keyword>
<dbReference type="InterPro" id="IPR002017">
    <property type="entry name" value="Spectrin_repeat"/>
</dbReference>
<evidence type="ECO:0000259" key="10">
    <source>
        <dbReference type="PROSITE" id="PS50003"/>
    </source>
</evidence>
<feature type="compositionally biased region" description="Basic and acidic residues" evidence="9">
    <location>
        <begin position="2181"/>
        <end position="2194"/>
    </location>
</feature>
<dbReference type="SUPFAM" id="SSF50729">
    <property type="entry name" value="PH domain-like"/>
    <property type="match status" value="1"/>
</dbReference>
<dbReference type="FunFam" id="1.20.58.60:FF:000135">
    <property type="entry name" value="Spectrin beta chain, non-erythrocytic"/>
    <property type="match status" value="1"/>
</dbReference>
<dbReference type="GO" id="GO:0005737">
    <property type="term" value="C:cytoplasm"/>
    <property type="evidence" value="ECO:0007669"/>
    <property type="project" value="UniProtKB-ARBA"/>
</dbReference>
<dbReference type="InterPro" id="IPR001849">
    <property type="entry name" value="PH_domain"/>
</dbReference>
<keyword evidence="4" id="KW-0963">Cytoplasm</keyword>
<keyword evidence="3" id="KW-0117">Actin capping</keyword>
<dbReference type="PROSITE" id="PS50003">
    <property type="entry name" value="PH_DOMAIN"/>
    <property type="match status" value="1"/>
</dbReference>
<evidence type="ECO:0000256" key="6">
    <source>
        <dbReference type="ARBA" id="ARBA00023203"/>
    </source>
</evidence>
<dbReference type="GO" id="GO:0005856">
    <property type="term" value="C:cytoskeleton"/>
    <property type="evidence" value="ECO:0007669"/>
    <property type="project" value="UniProtKB-SubCell"/>
</dbReference>
<dbReference type="InterPro" id="IPR018159">
    <property type="entry name" value="Spectrin/alpha-actinin"/>
</dbReference>
<comment type="caution">
    <text evidence="11">The sequence shown here is derived from an EMBL/GenBank/DDBJ whole genome shotgun (WGS) entry which is preliminary data.</text>
</comment>
<feature type="compositionally biased region" description="Polar residues" evidence="9">
    <location>
        <begin position="1870"/>
        <end position="1887"/>
    </location>
</feature>
<feature type="compositionally biased region" description="Low complexity" evidence="9">
    <location>
        <begin position="2228"/>
        <end position="2238"/>
    </location>
</feature>
<feature type="compositionally biased region" description="Low complexity" evidence="9">
    <location>
        <begin position="1932"/>
        <end position="1944"/>
    </location>
</feature>
<dbReference type="GO" id="GO:0003779">
    <property type="term" value="F:actin binding"/>
    <property type="evidence" value="ECO:0007669"/>
    <property type="project" value="UniProtKB-KW"/>
</dbReference>
<dbReference type="CDD" id="cd00176">
    <property type="entry name" value="SPEC"/>
    <property type="match status" value="7"/>
</dbReference>
<feature type="compositionally biased region" description="Pro residues" evidence="9">
    <location>
        <begin position="1965"/>
        <end position="1979"/>
    </location>
</feature>
<keyword evidence="7" id="KW-0206">Cytoskeleton</keyword>
<dbReference type="FunFam" id="1.20.58.60:FF:000017">
    <property type="entry name" value="Spectrin alpha chain, non-erythrocytic 1"/>
    <property type="match status" value="1"/>
</dbReference>
<gene>
    <name evidence="11" type="ORF">ACEWY4_005462</name>
</gene>
<dbReference type="Gene3D" id="2.30.29.30">
    <property type="entry name" value="Pleckstrin-homology domain (PH domain)/Phosphotyrosine-binding domain (PTB)"/>
    <property type="match status" value="1"/>
</dbReference>
<sequence>MALMDPGFFLPLNEEQRRTGRDKLPVKCCSEERFKSIPEDIAKDLQGVLAQQRKHEALVNELTGNEQQLQELLDAVDGVLGACSVELKAKLQEQQQEVVERWEKLRLLVDKREEQLNHARQRYQFLNTAQDYTLWSAQVLGGMRAEESIRDVATCGLQLAQHQQLWAEIVAREESYQRAVAMGQELLQLDPSHAKEVREKLSSLQQEREELHGHWKEKQSWLQLTQQEQIFYRDSENMDTISNSQEILLKNSDLGSTVDEAERLIKRHDAFQKLLISQEEKMVALQELSDRLQRENLKREKAKRIRNKLSALEERRRRIQELSVKRGEDLNMSRLLCMFSRNASEAEEWVTERMQKMQEDTKMDLSNLQTKMKLLQKHQVFEAEILAHSKIIESVQQDGDELIALHHPKSKEIRATVTALIKHWEALKQAVAARGKVLEDNRDFLEFLQKVEQVEMWIRQKEVMINVGDVGKDYEHGVQLLRKLNEFRGTGTGVSNRHRHRSQVDYLKVGVKEVTMDDSHIRAISSLATRLERQNCDEVETVKKRKQQLNERWSNFHGDLSSYKRRLEEALDVHALMRELEEVRERANEKMLLVQDGDCGWDVESVEGLIRRHEETEREVGVIRERGADLEKEAKGRLRSQSVLTDKLKQKQKEVNTALLNLEKELKLRKERLHDAHELQLFKANQRLLLDVTLKNSSEMAQKGLPKSKAEAESMIAEHQDWKPEIDARADRIDSVRSFGQRLVKSGHGSAQEIKAALSSLEDAKKGLATAWQDRRTLLDQALHLQVFLGYVEQSESWLSNKEAFLANEDLGGSLLEVEELQRQQALLEQTLEAEVEQVEAVQRLAQQLQQQKHYDSNNIQSKSRALQLRKEKLLETSRARRQALEDSLQLHRFLGGTYELCSWLNEKNAIALDESWRDPINLQAKLLKHQSSEAEILASHSQVEALTQEGERMLAAGHPAGGKIRPRLKDLEDSWTQLLDNCREKKARLQQAYQALQFQRSLDDMDEWLSSVEKEVSSKDCGTDLASVGRLLKALQDLEEVVDGHLERLQALVNTAKSFSAQGNFLAKEIQQRVQKTVNRYNNLADPLQLRKETLESWHLLFQFNRDIEDELAWIQDKLPTVSSKDWGTSLQGTQAMIQKHQVVMQEITSRTPLVQAMQEAGQNLVRGRHFASHEITERLDELKSVFEGLRRESESRGLLLKEALKIQTFLSENIEGTYENIEGTYENIEGTYENIEGTYENIEGTYENIEGTNENIKGTYEVSELELWLEDQRPALESRDFGKSEEATEVLLKKLDTVDLELENNQTKLTSLQKTGDQLEQSGHPNSHLVSKSLEEAVDQFQSLRWLSAERRTGLQDQLHLYVFEREARELQEWLHTQIALAQSQDYGQDLEDVEVLQKKFEAFSAEVGSLGQHKQASVQHLAQQVSSSGAGLRKENLQQLWEELNQALESRAKNLHAAREVHQFDSDVDELKSWMSEKEVGLDSEEQNHDLLSVQALIRQHEGLERDLLVIEEEVRKRQEEAADLGRQLPQVGESVGERLQEVALGWSNLQAKAGQRRERLRQAEAVQRYLADWRQLATWMRETLSLVRGEGAGSERGDPEQLIKRHEEYRTQIDRQLDQSQLKERVVELEELEQALQQSWAEQQELLAHQGQQQQLQRELEQAERWLSAHESGLTADSYGDSVSDVLELLKKQEDLEAMIEAQNDRFGALNERKMQTPSEKDSRKPPARVSSLKRKPADQHPSPTARPPSSMLRSSNRGDKSDASVSPASTPSTSLLSKTPPKGPSLGSSRTLASLPKSPPPSTSTLKPRQSPSRSERYKQSSSPTEEQLPEVRRPTRLSAREGEPPSAGAAPRGKPPVAPKPRLSGQSLISDPPEQQRQNSDPPTPEPAPESAGPSTSDEPAVQYPKDSDSSDTISAVRSKSEETSELSPRPSTPSTSPDHLEHSPDRDDAPPRADEPAPAGPESPCPAKPAPEPSHSELNPEPAPQSASDAPGEPAPSQEPPSSSPRSSPKPAKEEDLPGEDAVSQPPPQKQKTGDSAVSMEGALEIRLKYGGTKGLDHWESVYAVLEGSTLNLFNDQDASEEGSQTRWPPISLRGARCKDNPFYRRKEHTFKIILEDGSHYMFSAQSDDLRKVWAQELQQSTSPTSSQQHHERSAPLRERETAGPSATAGDPDSADKAENGEIDRQPPPKPPHTYYHKHRYPDSGDTGHLGDPPQRTLLRSAMSSFSSFPSLQTPTDLSGKDKSTKNKSVFKKLFKK</sequence>
<dbReference type="SMART" id="SM00150">
    <property type="entry name" value="SPEC"/>
    <property type="match status" value="16"/>
</dbReference>
<comment type="similarity">
    <text evidence="2">Belongs to the spectrin family.</text>
</comment>
<feature type="region of interest" description="Disordered" evidence="9">
    <location>
        <begin position="2144"/>
        <end position="2264"/>
    </location>
</feature>
<proteinExistence type="inferred from homology"/>
<feature type="compositionally biased region" description="Basic and acidic residues" evidence="9">
    <location>
        <begin position="1715"/>
        <end position="1729"/>
    </location>
</feature>
<feature type="coiled-coil region" evidence="8">
    <location>
        <begin position="275"/>
        <end position="322"/>
    </location>
</feature>
<evidence type="ECO:0000256" key="3">
    <source>
        <dbReference type="ARBA" id="ARBA00022467"/>
    </source>
</evidence>
<dbReference type="Pfam" id="PF00169">
    <property type="entry name" value="PH"/>
    <property type="match status" value="1"/>
</dbReference>
<feature type="coiled-coil region" evidence="8">
    <location>
        <begin position="818"/>
        <end position="852"/>
    </location>
</feature>
<keyword evidence="8" id="KW-0175">Coiled coil</keyword>
<feature type="region of interest" description="Disordered" evidence="9">
    <location>
        <begin position="2084"/>
        <end position="2104"/>
    </location>
</feature>
<evidence type="ECO:0000256" key="4">
    <source>
        <dbReference type="ARBA" id="ARBA00022490"/>
    </source>
</evidence>
<dbReference type="EMBL" id="JBHFQA010000005">
    <property type="protein sequence ID" value="KAL2098982.1"/>
    <property type="molecule type" value="Genomic_DNA"/>
</dbReference>
<dbReference type="PANTHER" id="PTHR11915">
    <property type="entry name" value="SPECTRIN/FILAMIN RELATED CYTOSKELETAL PROTEIN"/>
    <property type="match status" value="1"/>
</dbReference>
<feature type="compositionally biased region" description="Polar residues" evidence="9">
    <location>
        <begin position="2084"/>
        <end position="2094"/>
    </location>
</feature>
<evidence type="ECO:0000313" key="12">
    <source>
        <dbReference type="Proteomes" id="UP001591681"/>
    </source>
</evidence>
<protein>
    <recommendedName>
        <fullName evidence="10">PH domain-containing protein</fullName>
    </recommendedName>
</protein>
<feature type="compositionally biased region" description="Basic and acidic residues" evidence="9">
    <location>
        <begin position="2156"/>
        <end position="2169"/>
    </location>
</feature>
<dbReference type="FunFam" id="1.20.58.60:FF:000007">
    <property type="entry name" value="Spectrin alpha chain non-erythrocytic 1"/>
    <property type="match status" value="1"/>
</dbReference>
<dbReference type="SUPFAM" id="SSF46966">
    <property type="entry name" value="Spectrin repeat"/>
    <property type="match status" value="10"/>
</dbReference>
<reference evidence="11 12" key="1">
    <citation type="submission" date="2024-09" db="EMBL/GenBank/DDBJ databases">
        <title>A chromosome-level genome assembly of Gray's grenadier anchovy, Coilia grayii.</title>
        <authorList>
            <person name="Fu Z."/>
        </authorList>
    </citation>
    <scope>NUCLEOTIDE SEQUENCE [LARGE SCALE GENOMIC DNA]</scope>
    <source>
        <strain evidence="11">G4</strain>
        <tissue evidence="11">Muscle</tissue>
    </source>
</reference>
<evidence type="ECO:0000256" key="2">
    <source>
        <dbReference type="ARBA" id="ARBA00006826"/>
    </source>
</evidence>
<accession>A0ABD1KIN0</accession>
<evidence type="ECO:0000256" key="8">
    <source>
        <dbReference type="SAM" id="Coils"/>
    </source>
</evidence>
<evidence type="ECO:0000256" key="5">
    <source>
        <dbReference type="ARBA" id="ARBA00022737"/>
    </source>
</evidence>
<dbReference type="Gene3D" id="1.20.58.60">
    <property type="match status" value="12"/>
</dbReference>
<feature type="compositionally biased region" description="Basic and acidic residues" evidence="9">
    <location>
        <begin position="1835"/>
        <end position="1849"/>
    </location>
</feature>
<feature type="compositionally biased region" description="Pro residues" evidence="9">
    <location>
        <begin position="2000"/>
        <end position="2010"/>
    </location>
</feature>
<feature type="domain" description="PH" evidence="10">
    <location>
        <begin position="2044"/>
        <end position="2150"/>
    </location>
</feature>
<feature type="compositionally biased region" description="Low complexity" evidence="9">
    <location>
        <begin position="1768"/>
        <end position="1785"/>
    </location>
</feature>
<keyword evidence="6" id="KW-0009">Actin-binding</keyword>
<feature type="coiled-coil region" evidence="8">
    <location>
        <begin position="1497"/>
        <end position="1524"/>
    </location>
</feature>
<evidence type="ECO:0000256" key="7">
    <source>
        <dbReference type="ARBA" id="ARBA00023212"/>
    </source>
</evidence>
<comment type="subcellular location">
    <subcellularLocation>
        <location evidence="1">Cytoplasm</location>
        <location evidence="1">Cytoskeleton</location>
    </subcellularLocation>
</comment>
<keyword evidence="12" id="KW-1185">Reference proteome</keyword>
<organism evidence="11 12">
    <name type="scientific">Coilia grayii</name>
    <name type="common">Gray's grenadier anchovy</name>
    <dbReference type="NCBI Taxonomy" id="363190"/>
    <lineage>
        <taxon>Eukaryota</taxon>
        <taxon>Metazoa</taxon>
        <taxon>Chordata</taxon>
        <taxon>Craniata</taxon>
        <taxon>Vertebrata</taxon>
        <taxon>Euteleostomi</taxon>
        <taxon>Actinopterygii</taxon>
        <taxon>Neopterygii</taxon>
        <taxon>Teleostei</taxon>
        <taxon>Clupei</taxon>
        <taxon>Clupeiformes</taxon>
        <taxon>Clupeoidei</taxon>
        <taxon>Engraulidae</taxon>
        <taxon>Coilinae</taxon>
        <taxon>Coilia</taxon>
    </lineage>
</organism>
<feature type="coiled-coil region" evidence="8">
    <location>
        <begin position="573"/>
        <end position="665"/>
    </location>
</feature>
<feature type="compositionally biased region" description="Low complexity" evidence="9">
    <location>
        <begin position="2146"/>
        <end position="2155"/>
    </location>
</feature>
<dbReference type="GO" id="GO:0051693">
    <property type="term" value="P:actin filament capping"/>
    <property type="evidence" value="ECO:0007669"/>
    <property type="project" value="UniProtKB-KW"/>
</dbReference>
<dbReference type="SMART" id="SM00233">
    <property type="entry name" value="PH"/>
    <property type="match status" value="1"/>
</dbReference>
<evidence type="ECO:0000256" key="1">
    <source>
        <dbReference type="ARBA" id="ARBA00004245"/>
    </source>
</evidence>
<dbReference type="Proteomes" id="UP001591681">
    <property type="component" value="Unassembled WGS sequence"/>
</dbReference>
<feature type="compositionally biased region" description="Basic and acidic residues" evidence="9">
    <location>
        <begin position="1945"/>
        <end position="1962"/>
    </location>
</feature>